<dbReference type="Pfam" id="PF04542">
    <property type="entry name" value="Sigma70_r2"/>
    <property type="match status" value="1"/>
</dbReference>
<evidence type="ECO:0000313" key="8">
    <source>
        <dbReference type="Proteomes" id="UP000315540"/>
    </source>
</evidence>
<dbReference type="InterPro" id="IPR014284">
    <property type="entry name" value="RNA_pol_sigma-70_dom"/>
</dbReference>
<dbReference type="SUPFAM" id="SSF88946">
    <property type="entry name" value="Sigma2 domain of RNA polymerase sigma factors"/>
    <property type="match status" value="1"/>
</dbReference>
<evidence type="ECO:0000256" key="2">
    <source>
        <dbReference type="ARBA" id="ARBA00023015"/>
    </source>
</evidence>
<evidence type="ECO:0000256" key="4">
    <source>
        <dbReference type="ARBA" id="ARBA00023125"/>
    </source>
</evidence>
<dbReference type="RefSeq" id="WP_140591864.1">
    <property type="nucleotide sequence ID" value="NZ_VFWZ01000002.1"/>
</dbReference>
<evidence type="ECO:0000259" key="6">
    <source>
        <dbReference type="Pfam" id="PF04542"/>
    </source>
</evidence>
<dbReference type="InterPro" id="IPR013325">
    <property type="entry name" value="RNA_pol_sigma_r2"/>
</dbReference>
<organism evidence="7 8">
    <name type="scientific">Aquimarina algicola</name>
    <dbReference type="NCBI Taxonomy" id="2589995"/>
    <lineage>
        <taxon>Bacteria</taxon>
        <taxon>Pseudomonadati</taxon>
        <taxon>Bacteroidota</taxon>
        <taxon>Flavobacteriia</taxon>
        <taxon>Flavobacteriales</taxon>
        <taxon>Flavobacteriaceae</taxon>
        <taxon>Aquimarina</taxon>
    </lineage>
</organism>
<evidence type="ECO:0000256" key="1">
    <source>
        <dbReference type="ARBA" id="ARBA00010641"/>
    </source>
</evidence>
<keyword evidence="3" id="KW-0731">Sigma factor</keyword>
<evidence type="ECO:0000256" key="3">
    <source>
        <dbReference type="ARBA" id="ARBA00023082"/>
    </source>
</evidence>
<gene>
    <name evidence="7" type="ORF">FHK87_06730</name>
</gene>
<dbReference type="EMBL" id="VFWZ01000002">
    <property type="protein sequence ID" value="TPN87276.1"/>
    <property type="molecule type" value="Genomic_DNA"/>
</dbReference>
<keyword evidence="8" id="KW-1185">Reference proteome</keyword>
<evidence type="ECO:0000313" key="7">
    <source>
        <dbReference type="EMBL" id="TPN87276.1"/>
    </source>
</evidence>
<keyword evidence="4" id="KW-0238">DNA-binding</keyword>
<dbReference type="Proteomes" id="UP000315540">
    <property type="component" value="Unassembled WGS sequence"/>
</dbReference>
<dbReference type="OrthoDB" id="1163416at2"/>
<dbReference type="InterPro" id="IPR007627">
    <property type="entry name" value="RNA_pol_sigma70_r2"/>
</dbReference>
<protein>
    <submittedName>
        <fullName evidence="7">Sigma-70 family RNA polymerase sigma factor</fullName>
    </submittedName>
</protein>
<reference evidence="7 8" key="1">
    <citation type="submission" date="2019-06" db="EMBL/GenBank/DDBJ databases">
        <authorList>
            <person name="Meng X."/>
        </authorList>
    </citation>
    <scope>NUCLEOTIDE SEQUENCE [LARGE SCALE GENOMIC DNA]</scope>
    <source>
        <strain evidence="7 8">M625</strain>
    </source>
</reference>
<proteinExistence type="inferred from homology"/>
<dbReference type="NCBIfam" id="TIGR02937">
    <property type="entry name" value="sigma70-ECF"/>
    <property type="match status" value="1"/>
</dbReference>
<keyword evidence="5" id="KW-0804">Transcription</keyword>
<dbReference type="GO" id="GO:0003677">
    <property type="term" value="F:DNA binding"/>
    <property type="evidence" value="ECO:0007669"/>
    <property type="project" value="UniProtKB-KW"/>
</dbReference>
<evidence type="ECO:0000256" key="5">
    <source>
        <dbReference type="ARBA" id="ARBA00023163"/>
    </source>
</evidence>
<dbReference type="InterPro" id="IPR039425">
    <property type="entry name" value="RNA_pol_sigma-70-like"/>
</dbReference>
<dbReference type="Gene3D" id="1.10.1740.10">
    <property type="match status" value="1"/>
</dbReference>
<dbReference type="InterPro" id="IPR013324">
    <property type="entry name" value="RNA_pol_sigma_r3/r4-like"/>
</dbReference>
<dbReference type="PANTHER" id="PTHR43133:SF8">
    <property type="entry name" value="RNA POLYMERASE SIGMA FACTOR HI_1459-RELATED"/>
    <property type="match status" value="1"/>
</dbReference>
<dbReference type="GO" id="GO:0016987">
    <property type="term" value="F:sigma factor activity"/>
    <property type="evidence" value="ECO:0007669"/>
    <property type="project" value="UniProtKB-KW"/>
</dbReference>
<sequence length="193" mass="22962">MSTTEERQILEGILNGDEKILKAFYRDNMPYIKKYILKNAGNHEDVEDVFQDAMVFIYQKMKTDSIHLESSLRTYFYGVCKNIWRNRLRRNKKMVITDDLIDEKEHTENSIVDEIINKEQEYLYRKHFSKLGTTCQQLLTLLFKGKSMREISKVIGYSEGYTRKKKFGCKQHLIEMIEQDPAYQELKLPAKKN</sequence>
<comment type="similarity">
    <text evidence="1">Belongs to the sigma-70 factor family. ECF subfamily.</text>
</comment>
<accession>A0A504J8Q1</accession>
<dbReference type="AlphaFoldDB" id="A0A504J8Q1"/>
<name>A0A504J8Q1_9FLAO</name>
<keyword evidence="2" id="KW-0805">Transcription regulation</keyword>
<feature type="domain" description="RNA polymerase sigma-70 region 2" evidence="6">
    <location>
        <begin position="24"/>
        <end position="93"/>
    </location>
</feature>
<dbReference type="SUPFAM" id="SSF88659">
    <property type="entry name" value="Sigma3 and sigma4 domains of RNA polymerase sigma factors"/>
    <property type="match status" value="1"/>
</dbReference>
<dbReference type="PANTHER" id="PTHR43133">
    <property type="entry name" value="RNA POLYMERASE ECF-TYPE SIGMA FACTO"/>
    <property type="match status" value="1"/>
</dbReference>
<comment type="caution">
    <text evidence="7">The sequence shown here is derived from an EMBL/GenBank/DDBJ whole genome shotgun (WGS) entry which is preliminary data.</text>
</comment>
<dbReference type="GO" id="GO:0006352">
    <property type="term" value="P:DNA-templated transcription initiation"/>
    <property type="evidence" value="ECO:0007669"/>
    <property type="project" value="InterPro"/>
</dbReference>